<dbReference type="Proteomes" id="UP000052232">
    <property type="component" value="Unassembled WGS sequence"/>
</dbReference>
<proteinExistence type="predicted"/>
<keyword evidence="2" id="KW-1185">Reference proteome</keyword>
<dbReference type="GO" id="GO:0003677">
    <property type="term" value="F:DNA binding"/>
    <property type="evidence" value="ECO:0007669"/>
    <property type="project" value="InterPro"/>
</dbReference>
<dbReference type="GO" id="GO:0009036">
    <property type="term" value="F:type II site-specific deoxyribonuclease activity"/>
    <property type="evidence" value="ECO:0007669"/>
    <property type="project" value="InterPro"/>
</dbReference>
<dbReference type="InterPro" id="IPR011336">
    <property type="entry name" value="Restrct_endonuc_II_EcoRI/MunI"/>
</dbReference>
<dbReference type="GO" id="GO:0009307">
    <property type="term" value="P:DNA restriction-modification system"/>
    <property type="evidence" value="ECO:0007669"/>
    <property type="project" value="InterPro"/>
</dbReference>
<evidence type="ECO:0008006" key="3">
    <source>
        <dbReference type="Google" id="ProtNLM"/>
    </source>
</evidence>
<gene>
    <name evidence="1" type="ORF">V473_12150</name>
</gene>
<dbReference type="InterPro" id="IPR011335">
    <property type="entry name" value="Restrct_endonuc-II-like"/>
</dbReference>
<dbReference type="InterPro" id="IPR004221">
    <property type="entry name" value="Restrct_endonuc_II_EcoRI"/>
</dbReference>
<comment type="caution">
    <text evidence="1">The sequence shown here is derived from an EMBL/GenBank/DDBJ whole genome shotgun (WGS) entry which is preliminary data.</text>
</comment>
<dbReference type="Gene3D" id="3.40.580.10">
    <property type="entry name" value="Eco RI Endonuclease, subunit A"/>
    <property type="match status" value="1"/>
</dbReference>
<dbReference type="Pfam" id="PF02963">
    <property type="entry name" value="EcoRI"/>
    <property type="match status" value="1"/>
</dbReference>
<dbReference type="GO" id="GO:0000287">
    <property type="term" value="F:magnesium ion binding"/>
    <property type="evidence" value="ECO:0007669"/>
    <property type="project" value="InterPro"/>
</dbReference>
<evidence type="ECO:0000313" key="2">
    <source>
        <dbReference type="Proteomes" id="UP000052232"/>
    </source>
</evidence>
<organism evidence="1 2">
    <name type="scientific">Sphingobium cupriresistens LL01</name>
    <dbReference type="NCBI Taxonomy" id="1420583"/>
    <lineage>
        <taxon>Bacteria</taxon>
        <taxon>Pseudomonadati</taxon>
        <taxon>Pseudomonadota</taxon>
        <taxon>Alphaproteobacteria</taxon>
        <taxon>Sphingomonadales</taxon>
        <taxon>Sphingomonadaceae</taxon>
        <taxon>Sphingobium</taxon>
    </lineage>
</organism>
<sequence length="230" mass="26778">MANSERLRLNKNQHVVKNLLSKGDDKKVVEAMMHVIEYMNTRFPLKDMGYRLDYVDRITLRELIDIISSYETRFEFSALTKEGSFIKPDGGILILKKEDDPSFQRIVLAVEMKRQGTNDQRALEGKGKQSQGNAIERLGKNLIGFRSALQYERITPFVCFGWGIDFAPGSSILDRVITMNEFYPLNRIFVFKREDYAPVSMFFRSNEWDTAELYATMMEIAETSVRYYIF</sequence>
<dbReference type="RefSeq" id="WP_066609371.1">
    <property type="nucleotide sequence ID" value="NZ_KQ130446.1"/>
</dbReference>
<dbReference type="EMBL" id="JACT01000016">
    <property type="protein sequence ID" value="KMS50489.1"/>
    <property type="molecule type" value="Genomic_DNA"/>
</dbReference>
<dbReference type="STRING" id="1420583.V473_12150"/>
<name>A0A0J7XFL2_9SPHN</name>
<reference evidence="1 2" key="1">
    <citation type="journal article" date="2015" name="G3 (Bethesda)">
        <title>Insights into Ongoing Evolution of the Hexachlorocyclohexane Catabolic Pathway from Comparative Genomics of Ten Sphingomonadaceae Strains.</title>
        <authorList>
            <person name="Pearce S.L."/>
            <person name="Oakeshott J.G."/>
            <person name="Pandey G."/>
        </authorList>
    </citation>
    <scope>NUCLEOTIDE SEQUENCE [LARGE SCALE GENOMIC DNA]</scope>
    <source>
        <strain evidence="1 2">LL01</strain>
    </source>
</reference>
<dbReference type="SUPFAM" id="SSF52980">
    <property type="entry name" value="Restriction endonuclease-like"/>
    <property type="match status" value="1"/>
</dbReference>
<accession>A0A0J7XFL2</accession>
<dbReference type="AlphaFoldDB" id="A0A0J7XFL2"/>
<protein>
    <recommendedName>
        <fullName evidence="3">Restriction endonuclease</fullName>
    </recommendedName>
</protein>
<dbReference type="PATRIC" id="fig|1420583.3.peg.4730"/>
<evidence type="ECO:0000313" key="1">
    <source>
        <dbReference type="EMBL" id="KMS50489.1"/>
    </source>
</evidence>